<feature type="compositionally biased region" description="Polar residues" evidence="1">
    <location>
        <begin position="424"/>
        <end position="443"/>
    </location>
</feature>
<feature type="compositionally biased region" description="Basic and acidic residues" evidence="1">
    <location>
        <begin position="448"/>
        <end position="460"/>
    </location>
</feature>
<proteinExistence type="predicted"/>
<feature type="compositionally biased region" description="Basic and acidic residues" evidence="1">
    <location>
        <begin position="657"/>
        <end position="666"/>
    </location>
</feature>
<dbReference type="AlphaFoldDB" id="A0AAD4I6M5"/>
<protein>
    <submittedName>
        <fullName evidence="2">Uncharacterized protein</fullName>
    </submittedName>
</protein>
<feature type="compositionally biased region" description="Polar residues" evidence="1">
    <location>
        <begin position="496"/>
        <end position="509"/>
    </location>
</feature>
<organism evidence="2 3">
    <name type="scientific">Alternaria panax</name>
    <dbReference type="NCBI Taxonomy" id="48097"/>
    <lineage>
        <taxon>Eukaryota</taxon>
        <taxon>Fungi</taxon>
        <taxon>Dikarya</taxon>
        <taxon>Ascomycota</taxon>
        <taxon>Pezizomycotina</taxon>
        <taxon>Dothideomycetes</taxon>
        <taxon>Pleosporomycetidae</taxon>
        <taxon>Pleosporales</taxon>
        <taxon>Pleosporineae</taxon>
        <taxon>Pleosporaceae</taxon>
        <taxon>Alternaria</taxon>
        <taxon>Alternaria sect. Panax</taxon>
    </lineage>
</organism>
<reference evidence="2" key="1">
    <citation type="submission" date="2021-07" db="EMBL/GenBank/DDBJ databases">
        <title>Genome Resource of American Ginseng Black Spot Pathogen Alternaria panax.</title>
        <authorList>
            <person name="Qiu C."/>
            <person name="Wang W."/>
            <person name="Liu Z."/>
        </authorList>
    </citation>
    <scope>NUCLEOTIDE SEQUENCE</scope>
    <source>
        <strain evidence="2">BNCC115425</strain>
    </source>
</reference>
<evidence type="ECO:0000313" key="3">
    <source>
        <dbReference type="Proteomes" id="UP001199106"/>
    </source>
</evidence>
<feature type="region of interest" description="Disordered" evidence="1">
    <location>
        <begin position="333"/>
        <end position="356"/>
    </location>
</feature>
<dbReference type="EMBL" id="JAANER010000007">
    <property type="protein sequence ID" value="KAG9187723.1"/>
    <property type="molecule type" value="Genomic_DNA"/>
</dbReference>
<evidence type="ECO:0000313" key="2">
    <source>
        <dbReference type="EMBL" id="KAG9187723.1"/>
    </source>
</evidence>
<feature type="region of interest" description="Disordered" evidence="1">
    <location>
        <begin position="657"/>
        <end position="679"/>
    </location>
</feature>
<evidence type="ECO:0000256" key="1">
    <source>
        <dbReference type="SAM" id="MobiDB-lite"/>
    </source>
</evidence>
<keyword evidence="3" id="KW-1185">Reference proteome</keyword>
<feature type="compositionally biased region" description="Basic and acidic residues" evidence="1">
    <location>
        <begin position="1"/>
        <end position="11"/>
    </location>
</feature>
<feature type="compositionally biased region" description="Basic residues" evidence="1">
    <location>
        <begin position="523"/>
        <end position="532"/>
    </location>
</feature>
<comment type="caution">
    <text evidence="2">The sequence shown here is derived from an EMBL/GenBank/DDBJ whole genome shotgun (WGS) entry which is preliminary data.</text>
</comment>
<feature type="region of interest" description="Disordered" evidence="1">
    <location>
        <begin position="1"/>
        <end position="39"/>
    </location>
</feature>
<feature type="compositionally biased region" description="Polar residues" evidence="1">
    <location>
        <begin position="333"/>
        <end position="352"/>
    </location>
</feature>
<feature type="region of interest" description="Disordered" evidence="1">
    <location>
        <begin position="417"/>
        <end position="541"/>
    </location>
</feature>
<accession>A0AAD4I6M5</accession>
<sequence length="679" mass="75177">MTSKNQGRDAVDSPELIDISAFEDITSPNEQEPTQKELNDRRLAQAIDYLAKEGGDDSPATFMDRIDRIDNSLLLPLSQRGRNFDIKLFNRVLAMVSQAQLDFEEAAQGDSEEEDLLLMSNRESSMAKGVEELPEYFTPSAAEAVNRKCDGLDKPCSKLRRPMHAVRKPAAAEEQDVRRENRFRYGGRDNEAESWYKNYPASLPFPETFQLAHWESLKIDYDLLESIKQMKAEGKIVETNLPFDNPALEQFKTLPSFESGSRFKLPKASAIAETEIIRLGTQKNFAKVVEDLNRSNGKVQDGEFQYTPRVFLENLTVGTQADPTTIRHAVNTTPAKSRTGIRGSSTQLGSLDTTRKSPVARIPVKPTSRHPPSAVPQTYETDIDLTGEQGGFRDDNAHAKVDAAARVAHVADENLPKTTEHARSSTIHTNLVPPTSRVRTTSPVVRKISRERATSLERSPRRQSGVSTVPPSPDPPINKTSFHPEVVIENRPSGHHLTNSSVHTPSKSQPVPEPISVVAPKGTTRRPTKRKCGVSEQNYTPDTKRTKSIKYSAPKTPIQARARTTPDKIFQPLVEESDELDDFGENNVAEALSEISNSVVPIKSKPATKSKSTKTKTVPKKVTKKAAVAGKAVNNAQTKVVVEGIIHEEQHALPIAEDKKTKHEAKAGNTRSGLKYLKE</sequence>
<name>A0AAD4I6M5_9PLEO</name>
<gene>
    <name evidence="2" type="ORF">G6011_05594</name>
</gene>
<dbReference type="Proteomes" id="UP001199106">
    <property type="component" value="Unassembled WGS sequence"/>
</dbReference>